<comment type="catalytic activity">
    <reaction evidence="1">
        <text>ATP + protein L-histidine = ADP + protein N-phospho-L-histidine.</text>
        <dbReference type="EC" id="2.7.13.3"/>
    </reaction>
</comment>
<evidence type="ECO:0000256" key="2">
    <source>
        <dbReference type="ARBA" id="ARBA00004651"/>
    </source>
</evidence>
<evidence type="ECO:0000256" key="1">
    <source>
        <dbReference type="ARBA" id="ARBA00000085"/>
    </source>
</evidence>
<evidence type="ECO:0000256" key="11">
    <source>
        <dbReference type="ARBA" id="ARBA00022989"/>
    </source>
</evidence>
<evidence type="ECO:0000256" key="5">
    <source>
        <dbReference type="ARBA" id="ARBA00022553"/>
    </source>
</evidence>
<evidence type="ECO:0000256" key="7">
    <source>
        <dbReference type="ARBA" id="ARBA00022692"/>
    </source>
</evidence>
<dbReference type="EMBL" id="JBHTCO010000044">
    <property type="protein sequence ID" value="MFC7395271.1"/>
    <property type="molecule type" value="Genomic_DNA"/>
</dbReference>
<accession>A0ABW2Q3X8</accession>
<comment type="subcellular location">
    <subcellularLocation>
        <location evidence="2">Cell membrane</location>
        <topology evidence="2">Multi-pass membrane protein</topology>
    </subcellularLocation>
</comment>
<keyword evidence="8" id="KW-0547">Nucleotide-binding</keyword>
<dbReference type="InterPro" id="IPR004358">
    <property type="entry name" value="Sig_transdc_His_kin-like_C"/>
</dbReference>
<evidence type="ECO:0000256" key="12">
    <source>
        <dbReference type="ARBA" id="ARBA00023012"/>
    </source>
</evidence>
<sequence length="454" mass="51142">MKLKHQLNISFITLMFIILGLAAYVFYSLLLNMLIEDQFKELRLKGQAFVNYAKGQNDYLFDEELNRLTKVPEQAGKIEVLLVNMNDRQLMFSSLPSDVTSTFLNKLQYEPPRVLRGVWNTGQGKYVVETFRVRMNKQKLALVLATPLTGIKDLQWDIAKKLFLILAFGGILALILSTIITRRLVTPLSQVNKALKKITKRQFDDIEKVKAAGEIGEVARSVSQMSGELKQYINTQKHFFQNASHELKSPLMTIRGYAEGIKDGVFSGQEAQDGLNLIINESDRMKSLVTEMVLLAKLETDENIFHFKQVSVKEVMNEAIERLMPLINEKQKKINIHDGLGDKASDLVQADNDKLMQAFINILSNALRYAKDTINITYLTDKNNIKVEIVDDGPGISHDVLPYIFHRFIKGDKGQSGLGLAISRAIVEGCNGEIHACNQEKGGAVFTISFAKNK</sequence>
<dbReference type="SMART" id="SM00387">
    <property type="entry name" value="HATPase_c"/>
    <property type="match status" value="1"/>
</dbReference>
<dbReference type="PANTHER" id="PTHR45528">
    <property type="entry name" value="SENSOR HISTIDINE KINASE CPXA"/>
    <property type="match status" value="1"/>
</dbReference>
<evidence type="ECO:0000259" key="16">
    <source>
        <dbReference type="PROSITE" id="PS50885"/>
    </source>
</evidence>
<feature type="domain" description="Histidine kinase" evidence="15">
    <location>
        <begin position="242"/>
        <end position="454"/>
    </location>
</feature>
<feature type="transmembrane region" description="Helical" evidence="14">
    <location>
        <begin position="162"/>
        <end position="180"/>
    </location>
</feature>
<dbReference type="InterPro" id="IPR003661">
    <property type="entry name" value="HisK_dim/P_dom"/>
</dbReference>
<evidence type="ECO:0000256" key="3">
    <source>
        <dbReference type="ARBA" id="ARBA00012438"/>
    </source>
</evidence>
<dbReference type="Pfam" id="PF00672">
    <property type="entry name" value="HAMP"/>
    <property type="match status" value="1"/>
</dbReference>
<keyword evidence="12" id="KW-0902">Two-component regulatory system</keyword>
<evidence type="ECO:0000256" key="14">
    <source>
        <dbReference type="SAM" id="Phobius"/>
    </source>
</evidence>
<evidence type="ECO:0000256" key="6">
    <source>
        <dbReference type="ARBA" id="ARBA00022679"/>
    </source>
</evidence>
<keyword evidence="13 14" id="KW-0472">Membrane</keyword>
<dbReference type="PANTHER" id="PTHR45528:SF1">
    <property type="entry name" value="SENSOR HISTIDINE KINASE CPXA"/>
    <property type="match status" value="1"/>
</dbReference>
<evidence type="ECO:0000256" key="13">
    <source>
        <dbReference type="ARBA" id="ARBA00023136"/>
    </source>
</evidence>
<dbReference type="SMART" id="SM00304">
    <property type="entry name" value="HAMP"/>
    <property type="match status" value="1"/>
</dbReference>
<dbReference type="PRINTS" id="PR00344">
    <property type="entry name" value="BCTRLSENSOR"/>
</dbReference>
<dbReference type="CDD" id="cd00082">
    <property type="entry name" value="HisKA"/>
    <property type="match status" value="1"/>
</dbReference>
<evidence type="ECO:0000256" key="10">
    <source>
        <dbReference type="ARBA" id="ARBA00022840"/>
    </source>
</evidence>
<evidence type="ECO:0000256" key="4">
    <source>
        <dbReference type="ARBA" id="ARBA00022475"/>
    </source>
</evidence>
<reference evidence="18" key="1">
    <citation type="journal article" date="2019" name="Int. J. Syst. Evol. Microbiol.">
        <title>The Global Catalogue of Microorganisms (GCM) 10K type strain sequencing project: providing services to taxonomists for standard genome sequencing and annotation.</title>
        <authorList>
            <consortium name="The Broad Institute Genomics Platform"/>
            <consortium name="The Broad Institute Genome Sequencing Center for Infectious Disease"/>
            <person name="Wu L."/>
            <person name="Ma J."/>
        </authorList>
    </citation>
    <scope>NUCLEOTIDE SEQUENCE [LARGE SCALE GENOMIC DNA]</scope>
    <source>
        <strain evidence="18">CGMCC 1.16305</strain>
    </source>
</reference>
<gene>
    <name evidence="17" type="ORF">ACFQRG_20385</name>
</gene>
<dbReference type="SUPFAM" id="SSF158472">
    <property type="entry name" value="HAMP domain-like"/>
    <property type="match status" value="1"/>
</dbReference>
<evidence type="ECO:0000256" key="8">
    <source>
        <dbReference type="ARBA" id="ARBA00022741"/>
    </source>
</evidence>
<dbReference type="Gene3D" id="1.10.287.130">
    <property type="match status" value="1"/>
</dbReference>
<dbReference type="EC" id="2.7.13.3" evidence="3"/>
<dbReference type="Pfam" id="PF02518">
    <property type="entry name" value="HATPase_c"/>
    <property type="match status" value="1"/>
</dbReference>
<keyword evidence="18" id="KW-1185">Reference proteome</keyword>
<dbReference type="SUPFAM" id="SSF55874">
    <property type="entry name" value="ATPase domain of HSP90 chaperone/DNA topoisomerase II/histidine kinase"/>
    <property type="match status" value="1"/>
</dbReference>
<comment type="caution">
    <text evidence="17">The sequence shown here is derived from an EMBL/GenBank/DDBJ whole genome shotgun (WGS) entry which is preliminary data.</text>
</comment>
<dbReference type="Gene3D" id="3.30.565.10">
    <property type="entry name" value="Histidine kinase-like ATPase, C-terminal domain"/>
    <property type="match status" value="1"/>
</dbReference>
<feature type="transmembrane region" description="Helical" evidence="14">
    <location>
        <begin position="12"/>
        <end position="35"/>
    </location>
</feature>
<dbReference type="InterPro" id="IPR050398">
    <property type="entry name" value="HssS/ArlS-like"/>
</dbReference>
<dbReference type="PROSITE" id="PS50109">
    <property type="entry name" value="HIS_KIN"/>
    <property type="match status" value="1"/>
</dbReference>
<dbReference type="Gene3D" id="6.10.340.10">
    <property type="match status" value="1"/>
</dbReference>
<keyword evidence="10 17" id="KW-0067">ATP-binding</keyword>
<dbReference type="PROSITE" id="PS50885">
    <property type="entry name" value="HAMP"/>
    <property type="match status" value="1"/>
</dbReference>
<keyword evidence="11 14" id="KW-1133">Transmembrane helix</keyword>
<evidence type="ECO:0000259" key="15">
    <source>
        <dbReference type="PROSITE" id="PS50109"/>
    </source>
</evidence>
<organism evidence="17 18">
    <name type="scientific">Scopulibacillus cellulosilyticus</name>
    <dbReference type="NCBI Taxonomy" id="2665665"/>
    <lineage>
        <taxon>Bacteria</taxon>
        <taxon>Bacillati</taxon>
        <taxon>Bacillota</taxon>
        <taxon>Bacilli</taxon>
        <taxon>Bacillales</taxon>
        <taxon>Sporolactobacillaceae</taxon>
        <taxon>Scopulibacillus</taxon>
    </lineage>
</organism>
<proteinExistence type="predicted"/>
<dbReference type="Pfam" id="PF00512">
    <property type="entry name" value="HisKA"/>
    <property type="match status" value="1"/>
</dbReference>
<feature type="domain" description="HAMP" evidence="16">
    <location>
        <begin position="182"/>
        <end position="234"/>
    </location>
</feature>
<dbReference type="Proteomes" id="UP001596505">
    <property type="component" value="Unassembled WGS sequence"/>
</dbReference>
<name>A0ABW2Q3X8_9BACL</name>
<dbReference type="InterPro" id="IPR036097">
    <property type="entry name" value="HisK_dim/P_sf"/>
</dbReference>
<evidence type="ECO:0000313" key="17">
    <source>
        <dbReference type="EMBL" id="MFC7395271.1"/>
    </source>
</evidence>
<keyword evidence="6" id="KW-0808">Transferase</keyword>
<evidence type="ECO:0000313" key="18">
    <source>
        <dbReference type="Proteomes" id="UP001596505"/>
    </source>
</evidence>
<keyword evidence="9" id="KW-0418">Kinase</keyword>
<dbReference type="InterPro" id="IPR036890">
    <property type="entry name" value="HATPase_C_sf"/>
</dbReference>
<protein>
    <recommendedName>
        <fullName evidence="3">histidine kinase</fullName>
        <ecNumber evidence="3">2.7.13.3</ecNumber>
    </recommendedName>
</protein>
<dbReference type="SMART" id="SM00388">
    <property type="entry name" value="HisKA"/>
    <property type="match status" value="1"/>
</dbReference>
<dbReference type="InterPro" id="IPR003594">
    <property type="entry name" value="HATPase_dom"/>
</dbReference>
<dbReference type="SUPFAM" id="SSF47384">
    <property type="entry name" value="Homodimeric domain of signal transducing histidine kinase"/>
    <property type="match status" value="1"/>
</dbReference>
<dbReference type="CDD" id="cd06225">
    <property type="entry name" value="HAMP"/>
    <property type="match status" value="1"/>
</dbReference>
<dbReference type="InterPro" id="IPR003660">
    <property type="entry name" value="HAMP_dom"/>
</dbReference>
<evidence type="ECO:0000256" key="9">
    <source>
        <dbReference type="ARBA" id="ARBA00022777"/>
    </source>
</evidence>
<dbReference type="RefSeq" id="WP_380969646.1">
    <property type="nucleotide sequence ID" value="NZ_JBHTCO010000044.1"/>
</dbReference>
<dbReference type="InterPro" id="IPR005467">
    <property type="entry name" value="His_kinase_dom"/>
</dbReference>
<keyword evidence="4" id="KW-1003">Cell membrane</keyword>
<keyword evidence="5" id="KW-0597">Phosphoprotein</keyword>
<dbReference type="GO" id="GO:0005524">
    <property type="term" value="F:ATP binding"/>
    <property type="evidence" value="ECO:0007669"/>
    <property type="project" value="UniProtKB-KW"/>
</dbReference>
<keyword evidence="7 14" id="KW-0812">Transmembrane</keyword>